<keyword evidence="5 8" id="KW-0472">Membrane</keyword>
<dbReference type="InterPro" id="IPR013320">
    <property type="entry name" value="ConA-like_dom_sf"/>
</dbReference>
<dbReference type="PANTHER" id="PTHR31465:SF31">
    <property type="entry name" value="DOMAIN PROTEIN, PUTATIVE (AFU_ORTHOLOGUE AFUA_6G09550)-RELATED"/>
    <property type="match status" value="1"/>
</dbReference>
<feature type="transmembrane region" description="Helical" evidence="8">
    <location>
        <begin position="21"/>
        <end position="42"/>
    </location>
</feature>
<dbReference type="InterPro" id="IPR033123">
    <property type="entry name" value="GH11_dom"/>
</dbReference>
<gene>
    <name evidence="10" type="ORF">CNMCM6805_000715</name>
</gene>
<feature type="transmembrane region" description="Helical" evidence="8">
    <location>
        <begin position="95"/>
        <end position="120"/>
    </location>
</feature>
<comment type="caution">
    <text evidence="10">The sequence shown here is derived from an EMBL/GenBank/DDBJ whole genome shotgun (WGS) entry which is preliminary data.</text>
</comment>
<evidence type="ECO:0000256" key="6">
    <source>
        <dbReference type="PROSITE-ProRule" id="PRU01097"/>
    </source>
</evidence>
<sequence>MAAVFGLLAMGYLYRIVKHRAYFFVPFIIGLLFETAGYIARIFSHFDPTALGPYIVQTMLILVAPPLFAASIYMTLGRVILQLDAEPASLIRVRWLTKIFVVGDVISFLLQCGGGGYMAAGTLDAMKNGEHIVIAGLAIQLLWFGFFIVVASLFHWRVVRHPKYNVSKDLKSQGSGISWTTLMWALYAACVLILVRSVFRVVEFVQGNAGFIMSHEYLLYVFDAALMALTGVVLGLVFPGSFVSRRSRWAEDAIPLGPSTKVLQRQTRIIVPKMVTFSRLLLLLPVLGALASNPTTEPAVEATKSFDFLQHMGEIIFNTTDGNLERRDTTFSTSKDGVNAAGYYYSLYNDNHAGAGYTEDPNSGHFKLGWTLPSRSEFLGGKGFRGGSTRTLTWDGYFSAKGDYTLAVYGWTTNPVTEWYIVEAHGTGTPGNGHILGQVYANDGVYDVYMLPYRNVPEIYGTTNFNQLWSVRRSHRTTGTVDVTAHFNRWKQLGLKPGNPVFQMCDEIKPICGACALRGEPCDWPAETGSQGHDTPRSQADSHRAKAPQGQSKSRAAHPDSGSPRPLQFDIASDAAGGHSTPLPGELNMVDLQLHSHFMLHTCKHMSLNTRRQHIWKTVIPRSAMRNEALMHLLLALAGLDYASDRTTDQQPAHMSPDMESQPSSSIADHDHNHTLDATYLQIIIEHHQRGLEAFRTELANLSSANLNLVFAGSMLLVAFALASLRIRNLNDAQSQQGQPRLDWIFLIQGLCTVIKHNWPELRMGPLRDMMEYSYANDDWRLCPRDALRSLSSIRRGCSPRLVAFCRGADVALTQLVGYHASLASREGQILAEQKAALELLEGMYMRTLYVVRFSDEARESPLDVQADLEDAALMAWAEFLPDGFLDTLAGGGVSSTLSYVILAYFHLLFSLFESFWYVKGGFDGEIVKIKALVDMSGEGELISLMQWPVSVIAVYPT</sequence>
<dbReference type="UniPathway" id="UPA00114"/>
<dbReference type="Gene3D" id="2.60.120.180">
    <property type="match status" value="1"/>
</dbReference>
<dbReference type="SUPFAM" id="SSF49899">
    <property type="entry name" value="Concanavalin A-like lectins/glucanases"/>
    <property type="match status" value="1"/>
</dbReference>
<accession>A0A8H4GXW7</accession>
<evidence type="ECO:0000313" key="11">
    <source>
        <dbReference type="Proteomes" id="UP000653565"/>
    </source>
</evidence>
<dbReference type="GO" id="GO:0045493">
    <property type="term" value="P:xylan catabolic process"/>
    <property type="evidence" value="ECO:0007669"/>
    <property type="project" value="UniProtKB-UniPathway"/>
</dbReference>
<feature type="transmembrane region" description="Helical" evidence="8">
    <location>
        <begin position="177"/>
        <end position="197"/>
    </location>
</feature>
<evidence type="ECO:0000256" key="5">
    <source>
        <dbReference type="ARBA" id="ARBA00023136"/>
    </source>
</evidence>
<keyword evidence="11" id="KW-1185">Reference proteome</keyword>
<comment type="subcellular location">
    <subcellularLocation>
        <location evidence="1">Membrane</location>
        <topology evidence="1">Multi-pass membrane protein</topology>
    </subcellularLocation>
</comment>
<feature type="domain" description="GH11" evidence="9">
    <location>
        <begin position="331"/>
        <end position="522"/>
    </location>
</feature>
<keyword evidence="3" id="KW-0732">Signal</keyword>
<dbReference type="GO" id="GO:0016020">
    <property type="term" value="C:membrane"/>
    <property type="evidence" value="ECO:0007669"/>
    <property type="project" value="UniProtKB-SubCell"/>
</dbReference>
<organism evidence="10 11">
    <name type="scientific">Aspergillus fumigatiaffinis</name>
    <dbReference type="NCBI Taxonomy" id="340414"/>
    <lineage>
        <taxon>Eukaryota</taxon>
        <taxon>Fungi</taxon>
        <taxon>Dikarya</taxon>
        <taxon>Ascomycota</taxon>
        <taxon>Pezizomycotina</taxon>
        <taxon>Eurotiomycetes</taxon>
        <taxon>Eurotiomycetidae</taxon>
        <taxon>Eurotiales</taxon>
        <taxon>Aspergillaceae</taxon>
        <taxon>Aspergillus</taxon>
        <taxon>Aspergillus subgen. Fumigati</taxon>
    </lineage>
</organism>
<dbReference type="Pfam" id="PF00457">
    <property type="entry name" value="Glyco_hydro_11"/>
    <property type="match status" value="1"/>
</dbReference>
<dbReference type="Pfam" id="PF11951">
    <property type="entry name" value="Fungal_trans_2"/>
    <property type="match status" value="1"/>
</dbReference>
<evidence type="ECO:0000256" key="2">
    <source>
        <dbReference type="ARBA" id="ARBA00022692"/>
    </source>
</evidence>
<evidence type="ECO:0000313" key="10">
    <source>
        <dbReference type="EMBL" id="KAF4230447.1"/>
    </source>
</evidence>
<dbReference type="InterPro" id="IPR007568">
    <property type="entry name" value="RTA1"/>
</dbReference>
<reference evidence="10" key="1">
    <citation type="journal article" date="2020" name="bioRxiv">
        <title>Genomic and phenotypic heterogeneity of clinical isolates of the human pathogens Aspergillus fumigatus, Aspergillus lentulus and Aspergillus fumigatiaffinis.</title>
        <authorList>
            <person name="dos Santos R.A.C."/>
            <person name="Steenwyk J.L."/>
            <person name="Rivero-Menendez O."/>
            <person name="Mead M.E."/>
            <person name="Silva L.P."/>
            <person name="Bastos R.W."/>
            <person name="Alastruey-Izquierdo A."/>
            <person name="Goldman G.H."/>
            <person name="Rokas A."/>
        </authorList>
    </citation>
    <scope>NUCLEOTIDE SEQUENCE</scope>
    <source>
        <strain evidence="10">CNM-CM6805</strain>
    </source>
</reference>
<reference evidence="10" key="2">
    <citation type="submission" date="2020-04" db="EMBL/GenBank/DDBJ databases">
        <authorList>
            <person name="Santos R.A.C."/>
            <person name="Steenwyk J.L."/>
            <person name="Rivero-Menendez O."/>
            <person name="Mead M.E."/>
            <person name="Silva L.P."/>
            <person name="Bastos R.W."/>
            <person name="Alastruey-Izquierdo A."/>
            <person name="Goldman G.H."/>
            <person name="Rokas A."/>
        </authorList>
    </citation>
    <scope>NUCLEOTIDE SEQUENCE</scope>
    <source>
        <strain evidence="10">CNM-CM6805</strain>
    </source>
</reference>
<feature type="compositionally biased region" description="Basic and acidic residues" evidence="7">
    <location>
        <begin position="534"/>
        <end position="544"/>
    </location>
</feature>
<dbReference type="PANTHER" id="PTHR31465">
    <property type="entry name" value="PROTEIN RTA1-RELATED"/>
    <property type="match status" value="1"/>
</dbReference>
<feature type="region of interest" description="Disordered" evidence="7">
    <location>
        <begin position="646"/>
        <end position="670"/>
    </location>
</feature>
<dbReference type="PROSITE" id="PS51761">
    <property type="entry name" value="GH11_3"/>
    <property type="match status" value="1"/>
</dbReference>
<protein>
    <recommendedName>
        <fullName evidence="9">GH11 domain-containing protein</fullName>
    </recommendedName>
</protein>
<evidence type="ECO:0000256" key="3">
    <source>
        <dbReference type="ARBA" id="ARBA00022729"/>
    </source>
</evidence>
<evidence type="ECO:0000256" key="8">
    <source>
        <dbReference type="SAM" id="Phobius"/>
    </source>
</evidence>
<dbReference type="AlphaFoldDB" id="A0A8H4GXW7"/>
<dbReference type="Proteomes" id="UP000653565">
    <property type="component" value="Unassembled WGS sequence"/>
</dbReference>
<comment type="similarity">
    <text evidence="6">Belongs to the glycosyl hydrolase 11 (cellulase G) family.</text>
</comment>
<feature type="transmembrane region" description="Helical" evidence="8">
    <location>
        <begin position="270"/>
        <end position="291"/>
    </location>
</feature>
<evidence type="ECO:0000256" key="4">
    <source>
        <dbReference type="ARBA" id="ARBA00022989"/>
    </source>
</evidence>
<dbReference type="InterPro" id="IPR013319">
    <property type="entry name" value="GH11/12"/>
</dbReference>
<evidence type="ECO:0000256" key="1">
    <source>
        <dbReference type="ARBA" id="ARBA00004141"/>
    </source>
</evidence>
<dbReference type="InterPro" id="IPR021858">
    <property type="entry name" value="Fun_TF"/>
</dbReference>
<comment type="caution">
    <text evidence="6">Lacks conserved residue(s) required for the propagation of feature annotation.</text>
</comment>
<dbReference type="EMBL" id="JAAAPX010000116">
    <property type="protein sequence ID" value="KAF4230447.1"/>
    <property type="molecule type" value="Genomic_DNA"/>
</dbReference>
<evidence type="ECO:0000256" key="7">
    <source>
        <dbReference type="SAM" id="MobiDB-lite"/>
    </source>
</evidence>
<feature type="transmembrane region" description="Helical" evidence="8">
    <location>
        <begin position="217"/>
        <end position="238"/>
    </location>
</feature>
<feature type="compositionally biased region" description="Polar residues" evidence="7">
    <location>
        <begin position="649"/>
        <end position="667"/>
    </location>
</feature>
<name>A0A8H4GXW7_9EURO</name>
<feature type="transmembrane region" description="Helical" evidence="8">
    <location>
        <begin position="132"/>
        <end position="156"/>
    </location>
</feature>
<keyword evidence="4 8" id="KW-1133">Transmembrane helix</keyword>
<feature type="transmembrane region" description="Helical" evidence="8">
    <location>
        <begin position="54"/>
        <end position="74"/>
    </location>
</feature>
<feature type="region of interest" description="Disordered" evidence="7">
    <location>
        <begin position="526"/>
        <end position="582"/>
    </location>
</feature>
<dbReference type="GO" id="GO:0004553">
    <property type="term" value="F:hydrolase activity, hydrolyzing O-glycosyl compounds"/>
    <property type="evidence" value="ECO:0007669"/>
    <property type="project" value="InterPro"/>
</dbReference>
<dbReference type="Pfam" id="PF04479">
    <property type="entry name" value="RTA1"/>
    <property type="match status" value="1"/>
</dbReference>
<keyword evidence="2 8" id="KW-0812">Transmembrane</keyword>
<evidence type="ECO:0000259" key="9">
    <source>
        <dbReference type="PROSITE" id="PS51761"/>
    </source>
</evidence>
<proteinExistence type="inferred from homology"/>